<feature type="transmembrane region" description="Helical" evidence="1">
    <location>
        <begin position="45"/>
        <end position="69"/>
    </location>
</feature>
<dbReference type="EMBL" id="FUYA01000003">
    <property type="protein sequence ID" value="SKA69266.1"/>
    <property type="molecule type" value="Genomic_DNA"/>
</dbReference>
<dbReference type="OrthoDB" id="9954037at2"/>
<dbReference type="Proteomes" id="UP000189733">
    <property type="component" value="Unassembled WGS sequence"/>
</dbReference>
<keyword evidence="1" id="KW-0812">Transmembrane</keyword>
<proteinExistence type="predicted"/>
<dbReference type="RefSeq" id="WP_078684386.1">
    <property type="nucleotide sequence ID" value="NZ_FUYA01000003.1"/>
</dbReference>
<accession>A0A1T4VWA5</accession>
<reference evidence="2 3" key="1">
    <citation type="submission" date="2017-02" db="EMBL/GenBank/DDBJ databases">
        <authorList>
            <person name="Peterson S.W."/>
        </authorList>
    </citation>
    <scope>NUCLEOTIDE SEQUENCE [LARGE SCALE GENOMIC DNA]</scope>
    <source>
        <strain evidence="2 3">DSM 18034</strain>
    </source>
</reference>
<protein>
    <submittedName>
        <fullName evidence="2">Uncharacterized protein</fullName>
    </submittedName>
</protein>
<keyword evidence="3" id="KW-1185">Reference proteome</keyword>
<keyword evidence="1" id="KW-0472">Membrane</keyword>
<organism evidence="2 3">
    <name type="scientific">Desulfobaculum bizertense DSM 18034</name>
    <dbReference type="NCBI Taxonomy" id="1121442"/>
    <lineage>
        <taxon>Bacteria</taxon>
        <taxon>Pseudomonadati</taxon>
        <taxon>Thermodesulfobacteriota</taxon>
        <taxon>Desulfovibrionia</taxon>
        <taxon>Desulfovibrionales</taxon>
        <taxon>Desulfovibrionaceae</taxon>
        <taxon>Desulfobaculum</taxon>
    </lineage>
</organism>
<name>A0A1T4VWA5_9BACT</name>
<feature type="transmembrane region" description="Helical" evidence="1">
    <location>
        <begin position="6"/>
        <end position="24"/>
    </location>
</feature>
<evidence type="ECO:0000256" key="1">
    <source>
        <dbReference type="SAM" id="Phobius"/>
    </source>
</evidence>
<evidence type="ECO:0000313" key="3">
    <source>
        <dbReference type="Proteomes" id="UP000189733"/>
    </source>
</evidence>
<dbReference type="AlphaFoldDB" id="A0A1T4VWA5"/>
<sequence>MQYIIPALLVLLGIVNLNLIRVGLECGEIQSRFLHIRKESSPIGFWCALVFQVVISALCFAVALVRFAYPEL</sequence>
<evidence type="ECO:0000313" key="2">
    <source>
        <dbReference type="EMBL" id="SKA69266.1"/>
    </source>
</evidence>
<gene>
    <name evidence="2" type="ORF">SAMN02745702_01085</name>
</gene>
<dbReference type="STRING" id="1121442.SAMN02745702_01085"/>
<keyword evidence="1" id="KW-1133">Transmembrane helix</keyword>